<dbReference type="InterPro" id="IPR024079">
    <property type="entry name" value="MetalloPept_cat_dom_sf"/>
</dbReference>
<reference evidence="2" key="1">
    <citation type="submission" date="2020-01" db="EMBL/GenBank/DDBJ databases">
        <authorList>
            <consortium name="DOE Joint Genome Institute"/>
            <person name="Haridas S."/>
            <person name="Albert R."/>
            <person name="Binder M."/>
            <person name="Bloem J."/>
            <person name="Labutti K."/>
            <person name="Salamov A."/>
            <person name="Andreopoulos B."/>
            <person name="Baker S.E."/>
            <person name="Barry K."/>
            <person name="Bills G."/>
            <person name="Bluhm B.H."/>
            <person name="Cannon C."/>
            <person name="Castanera R."/>
            <person name="Culley D.E."/>
            <person name="Daum C."/>
            <person name="Ezra D."/>
            <person name="Gonzalez J.B."/>
            <person name="Henrissat B."/>
            <person name="Kuo A."/>
            <person name="Liang C."/>
            <person name="Lipzen A."/>
            <person name="Lutzoni F."/>
            <person name="Magnuson J."/>
            <person name="Mondo S."/>
            <person name="Nolan M."/>
            <person name="Ohm R."/>
            <person name="Pangilinan J."/>
            <person name="Park H.-J."/>
            <person name="Ramirez L."/>
            <person name="Alfaro M."/>
            <person name="Sun H."/>
            <person name="Tritt A."/>
            <person name="Yoshinaga Y."/>
            <person name="Zwiers L.-H."/>
            <person name="Turgeon B.G."/>
            <person name="Goodwin S.B."/>
            <person name="Spatafora J.W."/>
            <person name="Crous P.W."/>
            <person name="Grigoriev I.V."/>
        </authorList>
    </citation>
    <scope>NUCLEOTIDE SEQUENCE</scope>
    <source>
        <strain evidence="2">CBS 394.84</strain>
    </source>
</reference>
<feature type="region of interest" description="Disordered" evidence="1">
    <location>
        <begin position="269"/>
        <end position="290"/>
    </location>
</feature>
<comment type="caution">
    <text evidence="2">The sequence shown here is derived from an EMBL/GenBank/DDBJ whole genome shotgun (WGS) entry which is preliminary data.</text>
</comment>
<feature type="compositionally biased region" description="Pro residues" evidence="1">
    <location>
        <begin position="276"/>
        <end position="290"/>
    </location>
</feature>
<accession>A0A9P4GLJ7</accession>
<organism evidence="2 3">
    <name type="scientific">Cucurbitaria berberidis CBS 394.84</name>
    <dbReference type="NCBI Taxonomy" id="1168544"/>
    <lineage>
        <taxon>Eukaryota</taxon>
        <taxon>Fungi</taxon>
        <taxon>Dikarya</taxon>
        <taxon>Ascomycota</taxon>
        <taxon>Pezizomycotina</taxon>
        <taxon>Dothideomycetes</taxon>
        <taxon>Pleosporomycetidae</taxon>
        <taxon>Pleosporales</taxon>
        <taxon>Pleosporineae</taxon>
        <taxon>Cucurbitariaceae</taxon>
        <taxon>Cucurbitaria</taxon>
    </lineage>
</organism>
<dbReference type="EMBL" id="ML976615">
    <property type="protein sequence ID" value="KAF1847679.1"/>
    <property type="molecule type" value="Genomic_DNA"/>
</dbReference>
<evidence type="ECO:0000256" key="1">
    <source>
        <dbReference type="SAM" id="MobiDB-lite"/>
    </source>
</evidence>
<dbReference type="RefSeq" id="XP_040790242.1">
    <property type="nucleotide sequence ID" value="XM_040938251.1"/>
</dbReference>
<proteinExistence type="predicted"/>
<evidence type="ECO:0008006" key="4">
    <source>
        <dbReference type="Google" id="ProtNLM"/>
    </source>
</evidence>
<dbReference type="Proteomes" id="UP000800039">
    <property type="component" value="Unassembled WGS sequence"/>
</dbReference>
<dbReference type="AlphaFoldDB" id="A0A9P4GLJ7"/>
<dbReference type="Gene3D" id="3.40.390.10">
    <property type="entry name" value="Collagenase (Catalytic Domain)"/>
    <property type="match status" value="1"/>
</dbReference>
<evidence type="ECO:0000313" key="2">
    <source>
        <dbReference type="EMBL" id="KAF1847679.1"/>
    </source>
</evidence>
<dbReference type="SUPFAM" id="SSF55486">
    <property type="entry name" value="Metalloproteases ('zincins'), catalytic domain"/>
    <property type="match status" value="1"/>
</dbReference>
<name>A0A9P4GLJ7_9PLEO</name>
<gene>
    <name evidence="2" type="ORF">K460DRAFT_426456</name>
</gene>
<dbReference type="GeneID" id="63855502"/>
<protein>
    <recommendedName>
        <fullName evidence="4">Lysine-specific metallo-endopeptidase domain-containing protein</fullName>
    </recommendedName>
</protein>
<evidence type="ECO:0000313" key="3">
    <source>
        <dbReference type="Proteomes" id="UP000800039"/>
    </source>
</evidence>
<dbReference type="GO" id="GO:0008237">
    <property type="term" value="F:metallopeptidase activity"/>
    <property type="evidence" value="ECO:0007669"/>
    <property type="project" value="InterPro"/>
</dbReference>
<sequence length="428" mass="48193">MYSRILQYAAVAAVTFAGWSAALPTVERGVQTPPLVRIKRAAPAFEWDYSLPNAQEQREKAGEAWVGMILLANMVYHKNIDPNRWPRIFKHYFNDEDQGKVDKIFSMLVGEGEKEDPNGGAAFMSDIIITNRPVPKHEAKCDEYGTVAFTAKINITPPKFVIRLCDAAYIYPLYTKTGCDKLGDTASGWMATLDGVILHEMMHVETLCIPATGKYIQDYGLAGYGPKNTRSFKDNPANEPTNNADQYRWYAQELFWTELCDKEFKDATMNDDYPELEPPPKSSPPPPPPAVVKTNALSIIFQKSLDEIGEGYDWLFFPGKKGEAMLCHDQKDSWHFTSQVGMNKDGIPPWPTGTFHFDNLFGRVCDYKNDGTDNPGMLWCKDKDGQNLKDVGIQCYSDNMRTTKTTKQCTKSGLIPSIDHVAVAYCEW</sequence>
<keyword evidence="3" id="KW-1185">Reference proteome</keyword>
<dbReference type="OrthoDB" id="5357726at2759"/>